<protein>
    <submittedName>
        <fullName evidence="1">Uncharacterized protein</fullName>
    </submittedName>
</protein>
<dbReference type="EMBL" id="GBRH01170873">
    <property type="protein sequence ID" value="JAE27023.1"/>
    <property type="molecule type" value="Transcribed_RNA"/>
</dbReference>
<evidence type="ECO:0000313" key="1">
    <source>
        <dbReference type="EMBL" id="JAE27023.1"/>
    </source>
</evidence>
<accession>A0A0A9H2E4</accession>
<reference evidence="1" key="1">
    <citation type="submission" date="2014-09" db="EMBL/GenBank/DDBJ databases">
        <authorList>
            <person name="Magalhaes I.L.F."/>
            <person name="Oliveira U."/>
            <person name="Santos F.R."/>
            <person name="Vidigal T.H.D.A."/>
            <person name="Brescovit A.D."/>
            <person name="Santos A.J."/>
        </authorList>
    </citation>
    <scope>NUCLEOTIDE SEQUENCE</scope>
    <source>
        <tissue evidence="1">Shoot tissue taken approximately 20 cm above the soil surface</tissue>
    </source>
</reference>
<sequence>MLLVSLMFSTADEAITGREVNCKSPSQRSLKPPIRADCVRWSCTKLSAQLLPLQGQLLWCAASSCSAKASPALATSTRDQEVNVLNIRCAPHDSHSILSRSMFTQPL</sequence>
<organism evidence="1">
    <name type="scientific">Arundo donax</name>
    <name type="common">Giant reed</name>
    <name type="synonym">Donax arundinaceus</name>
    <dbReference type="NCBI Taxonomy" id="35708"/>
    <lineage>
        <taxon>Eukaryota</taxon>
        <taxon>Viridiplantae</taxon>
        <taxon>Streptophyta</taxon>
        <taxon>Embryophyta</taxon>
        <taxon>Tracheophyta</taxon>
        <taxon>Spermatophyta</taxon>
        <taxon>Magnoliopsida</taxon>
        <taxon>Liliopsida</taxon>
        <taxon>Poales</taxon>
        <taxon>Poaceae</taxon>
        <taxon>PACMAD clade</taxon>
        <taxon>Arundinoideae</taxon>
        <taxon>Arundineae</taxon>
        <taxon>Arundo</taxon>
    </lineage>
</organism>
<dbReference type="AlphaFoldDB" id="A0A0A9H2E4"/>
<proteinExistence type="predicted"/>
<name>A0A0A9H2E4_ARUDO</name>
<reference evidence="1" key="2">
    <citation type="journal article" date="2015" name="Data Brief">
        <title>Shoot transcriptome of the giant reed, Arundo donax.</title>
        <authorList>
            <person name="Barrero R.A."/>
            <person name="Guerrero F.D."/>
            <person name="Moolhuijzen P."/>
            <person name="Goolsby J.A."/>
            <person name="Tidwell J."/>
            <person name="Bellgard S.E."/>
            <person name="Bellgard M.I."/>
        </authorList>
    </citation>
    <scope>NUCLEOTIDE SEQUENCE</scope>
    <source>
        <tissue evidence="1">Shoot tissue taken approximately 20 cm above the soil surface</tissue>
    </source>
</reference>